<evidence type="ECO:0000256" key="1">
    <source>
        <dbReference type="ARBA" id="ARBA00010613"/>
    </source>
</evidence>
<dbReference type="OrthoDB" id="9811121at2"/>
<dbReference type="SUPFAM" id="SSF56317">
    <property type="entry name" value="Carbon-nitrogen hydrolase"/>
    <property type="match status" value="1"/>
</dbReference>
<keyword evidence="4" id="KW-1185">Reference proteome</keyword>
<dbReference type="PROSITE" id="PS50263">
    <property type="entry name" value="CN_HYDROLASE"/>
    <property type="match status" value="1"/>
</dbReference>
<organism evidence="3 4">
    <name type="scientific">Prauserella rugosa</name>
    <dbReference type="NCBI Taxonomy" id="43354"/>
    <lineage>
        <taxon>Bacteria</taxon>
        <taxon>Bacillati</taxon>
        <taxon>Actinomycetota</taxon>
        <taxon>Actinomycetes</taxon>
        <taxon>Pseudonocardiales</taxon>
        <taxon>Pseudonocardiaceae</taxon>
        <taxon>Prauserella</taxon>
    </lineage>
</organism>
<name>A0A660C9G3_9PSEU</name>
<sequence length="269" mass="28010">MTSSNTLRVALCQLASTADPTANLELVRRWTADAATQGARVVVFPEATMAHFGVKLAPLAEPLDGPWAGGVADIARDHDVLIVAGMFTPAEDRVRNTLLITGLGHHLGYDKIHLYDAFGFHESATVAGGDTPVTVGVDGVTLGVATCYDVRFPGLFQDLAEKGASAVAVAASWGAGEGKREQWELLVRARGLDSGTWILACGQADPAAAGVDVNPKAPTGIGYSAVADPFGTVRTQAGAEPELVVVDIDPETAEASRRATGALANRKMH</sequence>
<comment type="similarity">
    <text evidence="1">Belongs to the carbon-nitrogen hydrolase superfamily. NIT1/NIT2 family.</text>
</comment>
<evidence type="ECO:0000313" key="4">
    <source>
        <dbReference type="Proteomes" id="UP000317303"/>
    </source>
</evidence>
<dbReference type="PROSITE" id="PS01227">
    <property type="entry name" value="UPF0012"/>
    <property type="match status" value="1"/>
</dbReference>
<keyword evidence="3" id="KW-0378">Hydrolase</keyword>
<dbReference type="Proteomes" id="UP000317303">
    <property type="component" value="Unassembled WGS sequence"/>
</dbReference>
<dbReference type="RefSeq" id="WP_030531070.1">
    <property type="nucleotide sequence ID" value="NZ_JOIJ01000003.1"/>
</dbReference>
<dbReference type="GO" id="GO:0016787">
    <property type="term" value="F:hydrolase activity"/>
    <property type="evidence" value="ECO:0007669"/>
    <property type="project" value="UniProtKB-KW"/>
</dbReference>
<protein>
    <submittedName>
        <fullName evidence="3">Putative amidohydrolase</fullName>
    </submittedName>
</protein>
<dbReference type="CDD" id="cd07581">
    <property type="entry name" value="nitrilase_3"/>
    <property type="match status" value="1"/>
</dbReference>
<dbReference type="InterPro" id="IPR036526">
    <property type="entry name" value="C-N_Hydrolase_sf"/>
</dbReference>
<feature type="domain" description="CN hydrolase" evidence="2">
    <location>
        <begin position="7"/>
        <end position="250"/>
    </location>
</feature>
<evidence type="ECO:0000259" key="2">
    <source>
        <dbReference type="PROSITE" id="PS50263"/>
    </source>
</evidence>
<dbReference type="Gene3D" id="3.60.110.10">
    <property type="entry name" value="Carbon-nitrogen hydrolase"/>
    <property type="match status" value="1"/>
</dbReference>
<reference evidence="3 4" key="1">
    <citation type="submission" date="2019-07" db="EMBL/GenBank/DDBJ databases">
        <title>R&amp;d 2014.</title>
        <authorList>
            <person name="Klenk H.-P."/>
        </authorList>
    </citation>
    <scope>NUCLEOTIDE SEQUENCE [LARGE SCALE GENOMIC DNA]</scope>
    <source>
        <strain evidence="3 4">DSM 43194</strain>
    </source>
</reference>
<dbReference type="AlphaFoldDB" id="A0A660C9G3"/>
<comment type="caution">
    <text evidence="3">The sequence shown here is derived from an EMBL/GenBank/DDBJ whole genome shotgun (WGS) entry which is preliminary data.</text>
</comment>
<gene>
    <name evidence="3" type="ORF">JD82_02040</name>
</gene>
<dbReference type="InterPro" id="IPR001110">
    <property type="entry name" value="UPF0012_CS"/>
</dbReference>
<dbReference type="PANTHER" id="PTHR23088:SF27">
    <property type="entry name" value="DEAMINATED GLUTATHIONE AMIDASE"/>
    <property type="match status" value="1"/>
</dbReference>
<dbReference type="InterPro" id="IPR003010">
    <property type="entry name" value="C-N_Hydrolase"/>
</dbReference>
<dbReference type="EMBL" id="VLJV01000001">
    <property type="protein sequence ID" value="TWH20198.1"/>
    <property type="molecule type" value="Genomic_DNA"/>
</dbReference>
<proteinExistence type="inferred from homology"/>
<accession>A0A660C9G3</accession>
<dbReference type="PANTHER" id="PTHR23088">
    <property type="entry name" value="NITRILASE-RELATED"/>
    <property type="match status" value="1"/>
</dbReference>
<dbReference type="Pfam" id="PF00795">
    <property type="entry name" value="CN_hydrolase"/>
    <property type="match status" value="1"/>
</dbReference>
<evidence type="ECO:0000313" key="3">
    <source>
        <dbReference type="EMBL" id="TWH20198.1"/>
    </source>
</evidence>